<comment type="caution">
    <text evidence="2">The sequence shown here is derived from an EMBL/GenBank/DDBJ whole genome shotgun (WGS) entry which is preliminary data.</text>
</comment>
<dbReference type="InterPro" id="IPR029052">
    <property type="entry name" value="Metallo-depent_PP-like"/>
</dbReference>
<dbReference type="EMBL" id="CAXAMN010023851">
    <property type="protein sequence ID" value="CAK9081536.1"/>
    <property type="molecule type" value="Genomic_DNA"/>
</dbReference>
<name>A0ABP0PZU3_9DINO</name>
<evidence type="ECO:0000313" key="3">
    <source>
        <dbReference type="Proteomes" id="UP001642484"/>
    </source>
</evidence>
<evidence type="ECO:0000313" key="2">
    <source>
        <dbReference type="EMBL" id="CAK9081536.1"/>
    </source>
</evidence>
<dbReference type="PANTHER" id="PTHR36492">
    <property type="match status" value="1"/>
</dbReference>
<gene>
    <name evidence="2" type="ORF">CCMP2556_LOCUS39890</name>
</gene>
<dbReference type="SUPFAM" id="SSF56300">
    <property type="entry name" value="Metallo-dependent phosphatases"/>
    <property type="match status" value="1"/>
</dbReference>
<accession>A0ABP0PZU3</accession>
<dbReference type="Proteomes" id="UP001642484">
    <property type="component" value="Unassembled WGS sequence"/>
</dbReference>
<reference evidence="2 3" key="1">
    <citation type="submission" date="2024-02" db="EMBL/GenBank/DDBJ databases">
        <authorList>
            <person name="Chen Y."/>
            <person name="Shah S."/>
            <person name="Dougan E. K."/>
            <person name="Thang M."/>
            <person name="Chan C."/>
        </authorList>
    </citation>
    <scope>NUCLEOTIDE SEQUENCE [LARGE SCALE GENOMIC DNA]</scope>
</reference>
<dbReference type="CDD" id="cd00838">
    <property type="entry name" value="MPP_superfamily"/>
    <property type="match status" value="1"/>
</dbReference>
<dbReference type="Gene3D" id="3.60.21.10">
    <property type="match status" value="1"/>
</dbReference>
<protein>
    <recommendedName>
        <fullName evidence="1">Calcineurin-like phosphoesterase domain-containing protein</fullName>
    </recommendedName>
</protein>
<organism evidence="2 3">
    <name type="scientific">Durusdinium trenchii</name>
    <dbReference type="NCBI Taxonomy" id="1381693"/>
    <lineage>
        <taxon>Eukaryota</taxon>
        <taxon>Sar</taxon>
        <taxon>Alveolata</taxon>
        <taxon>Dinophyceae</taxon>
        <taxon>Suessiales</taxon>
        <taxon>Symbiodiniaceae</taxon>
        <taxon>Durusdinium</taxon>
    </lineage>
</organism>
<feature type="domain" description="Calcineurin-like phosphoesterase" evidence="1">
    <location>
        <begin position="108"/>
        <end position="360"/>
    </location>
</feature>
<sequence length="478" mass="54472">MAHWTVVGGEQTGGLVVRQGVELSSAKLKERLETGARVAQVELQGERLRFRRLEGHGPETGWVSLKLKEKPLLLPAASLPQAVTSVSELFGGRLEVECLELPKHLRVRVATISDIHVDQKANMEWFQKHLPRKAPDDFNVLLLPGDVSDDPVIFKEAMKMLIESFDVVCYTPGNHDLWLRKSGDCSDSLAKLRQLRRLCEGEESELRGRVRFSPLELKTEQRSLLLLPLLSFYTSDWDQEPDLPWCPQQQKQMLAWMDFRTMKWPELGSSGDSRKICFGPEGTKGLSELFAEMNEPVLEQVAQIQPSTVLSFSHYLPRQELFPEKRFLLDSSLHKVSGSLKLEGQIRRVKPDVHVFGHTHLTVDMVLDGQRYVQWALGTPREQAAMSRAVADSGMLILYDSMAEPCVAPVQETFWGQYFSAGKRDPSQICPAPFVRKYFGQMFKELELPYDDDFFQTTPNPGPPIETYEGLFEPRWRF</sequence>
<dbReference type="InterPro" id="IPR004843">
    <property type="entry name" value="Calcineurin-like_PHP"/>
</dbReference>
<evidence type="ECO:0000259" key="1">
    <source>
        <dbReference type="Pfam" id="PF00149"/>
    </source>
</evidence>
<keyword evidence="3" id="KW-1185">Reference proteome</keyword>
<proteinExistence type="predicted"/>
<dbReference type="PANTHER" id="PTHR36492:SF2">
    <property type="entry name" value="[ACYL-CARRIER-PROTEIN] PHOSPHODIESTERASE PPTH"/>
    <property type="match status" value="1"/>
</dbReference>
<dbReference type="Pfam" id="PF00149">
    <property type="entry name" value="Metallophos"/>
    <property type="match status" value="1"/>
</dbReference>
<dbReference type="InterPro" id="IPR052963">
    <property type="entry name" value="Pantetheine_PDE"/>
</dbReference>